<evidence type="ECO:0000256" key="1">
    <source>
        <dbReference type="ARBA" id="ARBA00022801"/>
    </source>
</evidence>
<dbReference type="InterPro" id="IPR001910">
    <property type="entry name" value="Inosine/uridine_hydrolase_dom"/>
</dbReference>
<sequence length="309" mass="34748">MKQIYFNHDGNIDDLVSYLLLLQAPDIKLLGVGAIDADGFIDPSVAACRKMTDLFNLRGDKLAVARSNSRAVNQFPHDWRMATYSFNYLPILNEKGSIDTPQAELPAHLDMVEKLKHAEEPVTLIMTGPLTDLARALDVDPDIEKHIKKLYWMGGSLDDHGNVAMVNADGSQEWNSFWDPYAVKRVFDSNISIQMVGLESTEEIPLNDELRQHWASLRKYPAMDLVGQGYSLIISIPSAELYLWDVLTTVSALYPEVVKTEKAKATVITDGMSAGSFRRDPNGREVDIVTKANKELFFQKMDEILERTK</sequence>
<accession>A0A0R1NHJ5</accession>
<dbReference type="Pfam" id="PF01156">
    <property type="entry name" value="IU_nuc_hydro"/>
    <property type="match status" value="1"/>
</dbReference>
<dbReference type="GO" id="GO:0008477">
    <property type="term" value="F:purine nucleosidase activity"/>
    <property type="evidence" value="ECO:0007669"/>
    <property type="project" value="TreeGrafter"/>
</dbReference>
<name>A0A0R1NHJ5_9LACO</name>
<dbReference type="RefSeq" id="WP_025006151.1">
    <property type="nucleotide sequence ID" value="NZ_AZEL01000083.1"/>
</dbReference>
<dbReference type="CDD" id="cd02647">
    <property type="entry name" value="nuc_hydro_TvIAG"/>
    <property type="match status" value="1"/>
</dbReference>
<dbReference type="eggNOG" id="COG1957">
    <property type="taxonomic scope" value="Bacteria"/>
</dbReference>
<dbReference type="Proteomes" id="UP000051311">
    <property type="component" value="Unassembled WGS sequence"/>
</dbReference>
<dbReference type="PANTHER" id="PTHR12304">
    <property type="entry name" value="INOSINE-URIDINE PREFERRING NUCLEOSIDE HYDROLASE"/>
    <property type="match status" value="1"/>
</dbReference>
<evidence type="ECO:0000313" key="5">
    <source>
        <dbReference type="Proteomes" id="UP000051311"/>
    </source>
</evidence>
<dbReference type="Gene3D" id="3.90.245.10">
    <property type="entry name" value="Ribonucleoside hydrolase-like"/>
    <property type="match status" value="1"/>
</dbReference>
<reference evidence="4 5" key="1">
    <citation type="journal article" date="2015" name="Genome Announc.">
        <title>Expanding the biotechnology potential of lactobacilli through comparative genomics of 213 strains and associated genera.</title>
        <authorList>
            <person name="Sun Z."/>
            <person name="Harris H.M."/>
            <person name="McCann A."/>
            <person name="Guo C."/>
            <person name="Argimon S."/>
            <person name="Zhang W."/>
            <person name="Yang X."/>
            <person name="Jeffery I.B."/>
            <person name="Cooney J.C."/>
            <person name="Kagawa T.F."/>
            <person name="Liu W."/>
            <person name="Song Y."/>
            <person name="Salvetti E."/>
            <person name="Wrobel A."/>
            <person name="Rasinkangas P."/>
            <person name="Parkhill J."/>
            <person name="Rea M.C."/>
            <person name="O'Sullivan O."/>
            <person name="Ritari J."/>
            <person name="Douillard F.P."/>
            <person name="Paul Ross R."/>
            <person name="Yang R."/>
            <person name="Briner A.E."/>
            <person name="Felis G.E."/>
            <person name="de Vos W.M."/>
            <person name="Barrangou R."/>
            <person name="Klaenhammer T.R."/>
            <person name="Caufield P.W."/>
            <person name="Cui Y."/>
            <person name="Zhang H."/>
            <person name="O'Toole P.W."/>
        </authorList>
    </citation>
    <scope>NUCLEOTIDE SEQUENCE [LARGE SCALE GENOMIC DNA]</scope>
    <source>
        <strain evidence="4 5">DSM 10532</strain>
    </source>
</reference>
<dbReference type="GO" id="GO:0005829">
    <property type="term" value="C:cytosol"/>
    <property type="evidence" value="ECO:0007669"/>
    <property type="project" value="TreeGrafter"/>
</dbReference>
<dbReference type="EMBL" id="AZEL01000083">
    <property type="protein sequence ID" value="KRL19257.1"/>
    <property type="molecule type" value="Genomic_DNA"/>
</dbReference>
<keyword evidence="2" id="KW-0326">Glycosidase</keyword>
<dbReference type="InterPro" id="IPR023186">
    <property type="entry name" value="IUNH"/>
</dbReference>
<evidence type="ECO:0000313" key="4">
    <source>
        <dbReference type="EMBL" id="KRL19257.1"/>
    </source>
</evidence>
<dbReference type="STRING" id="1423748.FC37_GL000630"/>
<dbReference type="OrthoDB" id="9797882at2"/>
<protein>
    <submittedName>
        <fullName evidence="4">Inosine-uridine preferring nucleoside hydrolase</fullName>
    </submittedName>
</protein>
<organism evidence="4 5">
    <name type="scientific">Lactobacillus gallinarum DSM 10532 = JCM 2011</name>
    <dbReference type="NCBI Taxonomy" id="1423748"/>
    <lineage>
        <taxon>Bacteria</taxon>
        <taxon>Bacillati</taxon>
        <taxon>Bacillota</taxon>
        <taxon>Bacilli</taxon>
        <taxon>Lactobacillales</taxon>
        <taxon>Lactobacillaceae</taxon>
        <taxon>Lactobacillus</taxon>
    </lineage>
</organism>
<dbReference type="PATRIC" id="fig|1423748.3.peg.662"/>
<feature type="domain" description="Inosine/uridine-preferring nucleoside hydrolase" evidence="3">
    <location>
        <begin position="4"/>
        <end position="299"/>
    </location>
</feature>
<evidence type="ECO:0000256" key="2">
    <source>
        <dbReference type="ARBA" id="ARBA00023295"/>
    </source>
</evidence>
<dbReference type="PANTHER" id="PTHR12304:SF46">
    <property type="entry name" value="INOSINE-ADENOSINE-GUANOSINE-NUCLEOSIDE HYDROLASE"/>
    <property type="match status" value="1"/>
</dbReference>
<dbReference type="SUPFAM" id="SSF53590">
    <property type="entry name" value="Nucleoside hydrolase"/>
    <property type="match status" value="1"/>
</dbReference>
<evidence type="ECO:0000259" key="3">
    <source>
        <dbReference type="Pfam" id="PF01156"/>
    </source>
</evidence>
<dbReference type="AlphaFoldDB" id="A0A0R1NHJ5"/>
<dbReference type="InterPro" id="IPR036452">
    <property type="entry name" value="Ribo_hydro-like"/>
</dbReference>
<comment type="caution">
    <text evidence="4">The sequence shown here is derived from an EMBL/GenBank/DDBJ whole genome shotgun (WGS) entry which is preliminary data.</text>
</comment>
<proteinExistence type="predicted"/>
<gene>
    <name evidence="4" type="ORF">FC37_GL000630</name>
</gene>
<keyword evidence="1 4" id="KW-0378">Hydrolase</keyword>
<dbReference type="GO" id="GO:0006152">
    <property type="term" value="P:purine nucleoside catabolic process"/>
    <property type="evidence" value="ECO:0007669"/>
    <property type="project" value="TreeGrafter"/>
</dbReference>